<dbReference type="AlphaFoldDB" id="A0A0E9WM86"/>
<dbReference type="EMBL" id="GBXM01017176">
    <property type="protein sequence ID" value="JAH91401.1"/>
    <property type="molecule type" value="Transcribed_RNA"/>
</dbReference>
<name>A0A0E9WM86_ANGAN</name>
<reference evidence="2" key="2">
    <citation type="journal article" date="2015" name="Fish Shellfish Immunol.">
        <title>Early steps in the European eel (Anguilla anguilla)-Vibrio vulnificus interaction in the gills: Role of the RtxA13 toxin.</title>
        <authorList>
            <person name="Callol A."/>
            <person name="Pajuelo D."/>
            <person name="Ebbesson L."/>
            <person name="Teles M."/>
            <person name="MacKenzie S."/>
            <person name="Amaro C."/>
        </authorList>
    </citation>
    <scope>NUCLEOTIDE SEQUENCE</scope>
</reference>
<keyword evidence="1" id="KW-0472">Membrane</keyword>
<keyword evidence="1" id="KW-0812">Transmembrane</keyword>
<reference evidence="2" key="1">
    <citation type="submission" date="2014-11" db="EMBL/GenBank/DDBJ databases">
        <authorList>
            <person name="Amaro Gonzalez C."/>
        </authorList>
    </citation>
    <scope>NUCLEOTIDE SEQUENCE</scope>
</reference>
<evidence type="ECO:0000256" key="1">
    <source>
        <dbReference type="SAM" id="Phobius"/>
    </source>
</evidence>
<evidence type="ECO:0000313" key="2">
    <source>
        <dbReference type="EMBL" id="JAH91401.1"/>
    </source>
</evidence>
<protein>
    <submittedName>
        <fullName evidence="2">Uncharacterized protein</fullName>
    </submittedName>
</protein>
<organism evidence="2">
    <name type="scientific">Anguilla anguilla</name>
    <name type="common">European freshwater eel</name>
    <name type="synonym">Muraena anguilla</name>
    <dbReference type="NCBI Taxonomy" id="7936"/>
    <lineage>
        <taxon>Eukaryota</taxon>
        <taxon>Metazoa</taxon>
        <taxon>Chordata</taxon>
        <taxon>Craniata</taxon>
        <taxon>Vertebrata</taxon>
        <taxon>Euteleostomi</taxon>
        <taxon>Actinopterygii</taxon>
        <taxon>Neopterygii</taxon>
        <taxon>Teleostei</taxon>
        <taxon>Anguilliformes</taxon>
        <taxon>Anguillidae</taxon>
        <taxon>Anguilla</taxon>
    </lineage>
</organism>
<feature type="transmembrane region" description="Helical" evidence="1">
    <location>
        <begin position="21"/>
        <end position="38"/>
    </location>
</feature>
<keyword evidence="1" id="KW-1133">Transmembrane helix</keyword>
<accession>A0A0E9WM86</accession>
<proteinExistence type="predicted"/>
<sequence>MQKNKKQPRNKQSNVEHLSCICGYLANMLLYSFVRLFFPRIFRLAGSRQSSSLMSRIERYSQWFPDQSLALAD</sequence>